<evidence type="ECO:0000313" key="6">
    <source>
        <dbReference type="Proteomes" id="UP001470230"/>
    </source>
</evidence>
<evidence type="ECO:0000313" key="4">
    <source>
        <dbReference type="EMBL" id="KAK8834702.1"/>
    </source>
</evidence>
<name>A0ABR2IK26_9EUKA</name>
<dbReference type="InterPro" id="IPR019152">
    <property type="entry name" value="DUF2046"/>
</dbReference>
<feature type="coiled-coil region" evidence="1">
    <location>
        <begin position="159"/>
        <end position="200"/>
    </location>
</feature>
<dbReference type="Pfam" id="PF09755">
    <property type="entry name" value="DUF2046"/>
    <property type="match status" value="1"/>
</dbReference>
<dbReference type="Proteomes" id="UP001470230">
    <property type="component" value="Unassembled WGS sequence"/>
</dbReference>
<feature type="region of interest" description="Disordered" evidence="2">
    <location>
        <begin position="211"/>
        <end position="255"/>
    </location>
</feature>
<dbReference type="EMBL" id="JAPFFF010000336">
    <property type="protein sequence ID" value="KAK8834702.1"/>
    <property type="molecule type" value="Genomic_DNA"/>
</dbReference>
<evidence type="ECO:0000313" key="3">
    <source>
        <dbReference type="EMBL" id="KAK8833697.1"/>
    </source>
</evidence>
<evidence type="ECO:0000256" key="2">
    <source>
        <dbReference type="SAM" id="MobiDB-lite"/>
    </source>
</evidence>
<dbReference type="EMBL" id="JAPFFF010000017">
    <property type="protein sequence ID" value="KAK8863715.1"/>
    <property type="molecule type" value="Genomic_DNA"/>
</dbReference>
<gene>
    <name evidence="5" type="ORF">M9Y10_011405</name>
    <name evidence="4" type="ORF">M9Y10_026150</name>
    <name evidence="3" type="ORF">M9Y10_042329</name>
</gene>
<evidence type="ECO:0000256" key="1">
    <source>
        <dbReference type="SAM" id="Coils"/>
    </source>
</evidence>
<accession>A0ABR2IK26</accession>
<sequence length="277" mass="31630">MEDLNKFSIEELNAILAKEEETHNDLLQKKTVLEGEIQQTNREKEREEERMMNAFSKRIQSLKRENAEMLVKIQQEEEYIKNNLQQKLDDVLKEKESLEMTLSYQESQVIEQLQQDIDRMTQEATILESQVNSGASNTDSANNSPNKNNTIALTRSKSMESLKKIAEDSEKTKKEYEIELANLRKDIERLITANSILMQRVGNAQMSLVMQRPPGSPNITSSNSQGADQNHPSGTPFPSLFDSPPGGVETRRFSDFSDAAIRFPMNVQRQHRQSKPG</sequence>
<keyword evidence="6" id="KW-1185">Reference proteome</keyword>
<reference evidence="5 6" key="1">
    <citation type="submission" date="2024-04" db="EMBL/GenBank/DDBJ databases">
        <title>Tritrichomonas musculus Genome.</title>
        <authorList>
            <person name="Alves-Ferreira E."/>
            <person name="Grigg M."/>
            <person name="Lorenzi H."/>
            <person name="Galac M."/>
        </authorList>
    </citation>
    <scope>NUCLEOTIDE SEQUENCE [LARGE SCALE GENOMIC DNA]</scope>
    <source>
        <strain evidence="5 6">EAF2021</strain>
    </source>
</reference>
<dbReference type="EMBL" id="JAPFFF010000711">
    <property type="protein sequence ID" value="KAK8833697.1"/>
    <property type="molecule type" value="Genomic_DNA"/>
</dbReference>
<feature type="coiled-coil region" evidence="1">
    <location>
        <begin position="9"/>
        <end position="130"/>
    </location>
</feature>
<feature type="compositionally biased region" description="Polar residues" evidence="2">
    <location>
        <begin position="217"/>
        <end position="233"/>
    </location>
</feature>
<proteinExistence type="predicted"/>
<protein>
    <submittedName>
        <fullName evidence="5">Uncharacterized protein</fullName>
    </submittedName>
</protein>
<organism evidence="5 6">
    <name type="scientific">Tritrichomonas musculus</name>
    <dbReference type="NCBI Taxonomy" id="1915356"/>
    <lineage>
        <taxon>Eukaryota</taxon>
        <taxon>Metamonada</taxon>
        <taxon>Parabasalia</taxon>
        <taxon>Tritrichomonadida</taxon>
        <taxon>Tritrichomonadidae</taxon>
        <taxon>Tritrichomonas</taxon>
    </lineage>
</organism>
<evidence type="ECO:0000313" key="5">
    <source>
        <dbReference type="EMBL" id="KAK8863715.1"/>
    </source>
</evidence>
<comment type="caution">
    <text evidence="5">The sequence shown here is derived from an EMBL/GenBank/DDBJ whole genome shotgun (WGS) entry which is preliminary data.</text>
</comment>
<keyword evidence="1" id="KW-0175">Coiled coil</keyword>